<dbReference type="STRING" id="1784.VC42_16050"/>
<feature type="transmembrane region" description="Helical" evidence="1">
    <location>
        <begin position="87"/>
        <end position="115"/>
    </location>
</feature>
<keyword evidence="1" id="KW-0812">Transmembrane</keyword>
<feature type="transmembrane region" description="Helical" evidence="1">
    <location>
        <begin position="127"/>
        <end position="147"/>
    </location>
</feature>
<proteinExistence type="predicted"/>
<dbReference type="AlphaFoldDB" id="A0A1X0Y4K6"/>
<evidence type="ECO:0000313" key="3">
    <source>
        <dbReference type="Proteomes" id="UP000193040"/>
    </source>
</evidence>
<dbReference type="RefSeq" id="WP_084950804.1">
    <property type="nucleotide sequence ID" value="NZ_MZZM01000018.1"/>
</dbReference>
<protein>
    <submittedName>
        <fullName evidence="2">Uncharacterized protein</fullName>
    </submittedName>
</protein>
<organism evidence="2 3">
    <name type="scientific">Mycobacterium simiae</name>
    <name type="common">Mycobacterium habana</name>
    <dbReference type="NCBI Taxonomy" id="1784"/>
    <lineage>
        <taxon>Bacteria</taxon>
        <taxon>Bacillati</taxon>
        <taxon>Actinomycetota</taxon>
        <taxon>Actinomycetes</taxon>
        <taxon>Mycobacteriales</taxon>
        <taxon>Mycobacteriaceae</taxon>
        <taxon>Mycobacterium</taxon>
        <taxon>Mycobacterium simiae complex</taxon>
    </lineage>
</organism>
<evidence type="ECO:0000256" key="1">
    <source>
        <dbReference type="SAM" id="Phobius"/>
    </source>
</evidence>
<reference evidence="2 3" key="1">
    <citation type="submission" date="2017-03" db="EMBL/GenBank/DDBJ databases">
        <title>Genomic insights into Mycobacterium simiae human colonization.</title>
        <authorList>
            <person name="Steffani J.L."/>
            <person name="Brunck M.E."/>
            <person name="Cruz E."/>
            <person name="Montiel R."/>
            <person name="Barona F."/>
        </authorList>
    </citation>
    <scope>NUCLEOTIDE SEQUENCE [LARGE SCALE GENOMIC DNA]</scope>
    <source>
        <strain evidence="2 3">MsiGto</strain>
    </source>
</reference>
<dbReference type="EMBL" id="MZZM01000018">
    <property type="protein sequence ID" value="ORJ60073.1"/>
    <property type="molecule type" value="Genomic_DNA"/>
</dbReference>
<keyword evidence="3" id="KW-1185">Reference proteome</keyword>
<accession>A0A1X0Y4K6</accession>
<comment type="caution">
    <text evidence="2">The sequence shown here is derived from an EMBL/GenBank/DDBJ whole genome shotgun (WGS) entry which is preliminary data.</text>
</comment>
<keyword evidence="1" id="KW-0472">Membrane</keyword>
<evidence type="ECO:0000313" key="2">
    <source>
        <dbReference type="EMBL" id="ORJ60073.1"/>
    </source>
</evidence>
<sequence length="154" mass="15380">MKAGLRPLPAAGAGLLSVLGSAVHGWGFLAADLQFARLANGLGFLTPLLMVGPLGLGLLAVGLLEAAAAAGMFAGAIMLLARRRTGIWVTMVACAPALVAGLLLVSGIVPAPLVFGKTMAGLPTVAFAWTILASALITATGTVTLAVSRPARVR</sequence>
<feature type="transmembrane region" description="Helical" evidence="1">
    <location>
        <begin position="54"/>
        <end position="80"/>
    </location>
</feature>
<keyword evidence="1" id="KW-1133">Transmembrane helix</keyword>
<name>A0A1X0Y4K6_MYCSI</name>
<dbReference type="Proteomes" id="UP000193040">
    <property type="component" value="Unassembled WGS sequence"/>
</dbReference>
<gene>
    <name evidence="2" type="ORF">B5M45_14340</name>
</gene>